<keyword evidence="1" id="KW-0812">Transmembrane</keyword>
<dbReference type="NCBIfam" id="TIGR02206">
    <property type="entry name" value="intg_mem_TP0381"/>
    <property type="match status" value="1"/>
</dbReference>
<protein>
    <submittedName>
        <fullName evidence="2">TIGR02206 family membrane protein</fullName>
    </submittedName>
</protein>
<dbReference type="EMBL" id="JAPQER010000005">
    <property type="protein sequence ID" value="MCY6485097.1"/>
    <property type="molecule type" value="Genomic_DNA"/>
</dbReference>
<reference evidence="2" key="1">
    <citation type="submission" date="2022-12" db="EMBL/GenBank/DDBJ databases">
        <authorList>
            <person name="Wang J."/>
        </authorList>
    </citation>
    <scope>NUCLEOTIDE SEQUENCE</scope>
    <source>
        <strain evidence="2">HY-45-18</strain>
    </source>
</reference>
<dbReference type="Pfam" id="PF14808">
    <property type="entry name" value="TMEM164"/>
    <property type="match status" value="1"/>
</dbReference>
<feature type="transmembrane region" description="Helical" evidence="1">
    <location>
        <begin position="110"/>
        <end position="127"/>
    </location>
</feature>
<feature type="transmembrane region" description="Helical" evidence="1">
    <location>
        <begin position="54"/>
        <end position="74"/>
    </location>
</feature>
<keyword evidence="3" id="KW-1185">Reference proteome</keyword>
<sequence length="252" mass="29401">MKFDISMFWKSTTNNSQFESFSNGHVLSLTIIISIILLIYFNKEKLKNKHSRKIIGSSLAVILLLQQILLYLWYIDSGNFTLKESLPLYTCRICEILCIFMVIKGNRKLFDIVYFWGVSGASIALLTPDTSGFKFPHIMYVQFFIGHGCILISIAFMFFVYNYIPTINSLKRTFKWSFIYIFIVGGFNYLVNGNYSYLRQKPLTSSPLDYLPPYPYYIPIFVGFIFTLFIILYLPFHFHSIKSSLPKQQEVT</sequence>
<evidence type="ECO:0000313" key="2">
    <source>
        <dbReference type="EMBL" id="MCY6485097.1"/>
    </source>
</evidence>
<evidence type="ECO:0000313" key="3">
    <source>
        <dbReference type="Proteomes" id="UP001078443"/>
    </source>
</evidence>
<evidence type="ECO:0000256" key="1">
    <source>
        <dbReference type="SAM" id="Phobius"/>
    </source>
</evidence>
<accession>A0ABT4D1W7</accession>
<feature type="transmembrane region" description="Helical" evidence="1">
    <location>
        <begin position="86"/>
        <end position="103"/>
    </location>
</feature>
<keyword evidence="1" id="KW-0472">Membrane</keyword>
<organism evidence="2 3">
    <name type="scientific">Clostridium aestuarii</name>
    <dbReference type="NCBI Taxonomy" id="338193"/>
    <lineage>
        <taxon>Bacteria</taxon>
        <taxon>Bacillati</taxon>
        <taxon>Bacillota</taxon>
        <taxon>Clostridia</taxon>
        <taxon>Eubacteriales</taxon>
        <taxon>Clostridiaceae</taxon>
        <taxon>Clostridium</taxon>
    </lineage>
</organism>
<feature type="transmembrane region" description="Helical" evidence="1">
    <location>
        <begin position="216"/>
        <end position="236"/>
    </location>
</feature>
<proteinExistence type="predicted"/>
<gene>
    <name evidence="2" type="ORF">OW763_12180</name>
</gene>
<dbReference type="InterPro" id="IPR011737">
    <property type="entry name" value="CHP02206_TP0381"/>
</dbReference>
<dbReference type="RefSeq" id="WP_268041420.1">
    <property type="nucleotide sequence ID" value="NZ_JAPQER010000005.1"/>
</dbReference>
<comment type="caution">
    <text evidence="2">The sequence shown here is derived from an EMBL/GenBank/DDBJ whole genome shotgun (WGS) entry which is preliminary data.</text>
</comment>
<dbReference type="Proteomes" id="UP001078443">
    <property type="component" value="Unassembled WGS sequence"/>
</dbReference>
<feature type="transmembrane region" description="Helical" evidence="1">
    <location>
        <begin position="176"/>
        <end position="196"/>
    </location>
</feature>
<feature type="transmembrane region" description="Helical" evidence="1">
    <location>
        <begin position="20"/>
        <end position="42"/>
    </location>
</feature>
<name>A0ABT4D1W7_9CLOT</name>
<keyword evidence="1" id="KW-1133">Transmembrane helix</keyword>
<feature type="transmembrane region" description="Helical" evidence="1">
    <location>
        <begin position="139"/>
        <end position="164"/>
    </location>
</feature>